<dbReference type="GO" id="GO:0006281">
    <property type="term" value="P:DNA repair"/>
    <property type="evidence" value="ECO:0007669"/>
    <property type="project" value="InterPro"/>
</dbReference>
<organism evidence="3 4">
    <name type="scientific">Alkalitalea saponilacus</name>
    <dbReference type="NCBI Taxonomy" id="889453"/>
    <lineage>
        <taxon>Bacteria</taxon>
        <taxon>Pseudomonadati</taxon>
        <taxon>Bacteroidota</taxon>
        <taxon>Bacteroidia</taxon>
        <taxon>Marinilabiliales</taxon>
        <taxon>Marinilabiliaceae</taxon>
        <taxon>Alkalitalea</taxon>
    </lineage>
</organism>
<evidence type="ECO:0000256" key="1">
    <source>
        <dbReference type="SAM" id="Coils"/>
    </source>
</evidence>
<proteinExistence type="predicted"/>
<dbReference type="GO" id="GO:0000723">
    <property type="term" value="P:telomere maintenance"/>
    <property type="evidence" value="ECO:0007669"/>
    <property type="project" value="InterPro"/>
</dbReference>
<keyword evidence="4" id="KW-1185">Reference proteome</keyword>
<dbReference type="STRING" id="889453.SAMN03080601_02957"/>
<dbReference type="InterPro" id="IPR051055">
    <property type="entry name" value="PIF1_helicase"/>
</dbReference>
<dbReference type="Gene3D" id="1.25.40.10">
    <property type="entry name" value="Tetratricopeptide repeat domain"/>
    <property type="match status" value="2"/>
</dbReference>
<reference evidence="3 4" key="1">
    <citation type="submission" date="2017-02" db="EMBL/GenBank/DDBJ databases">
        <authorList>
            <person name="Peterson S.W."/>
        </authorList>
    </citation>
    <scope>NUCLEOTIDE SEQUENCE [LARGE SCALE GENOMIC DNA]</scope>
    <source>
        <strain evidence="3 4">DSM 24412</strain>
    </source>
</reference>
<dbReference type="KEGG" id="asx:CDL62_00540"/>
<dbReference type="InterPro" id="IPR010285">
    <property type="entry name" value="DNA_helicase_pif1-like_DEAD"/>
</dbReference>
<dbReference type="Pfam" id="PF05970">
    <property type="entry name" value="PIF1"/>
    <property type="match status" value="1"/>
</dbReference>
<dbReference type="SUPFAM" id="SSF48452">
    <property type="entry name" value="TPR-like"/>
    <property type="match status" value="1"/>
</dbReference>
<dbReference type="AlphaFoldDB" id="A0A1T5HSK8"/>
<dbReference type="Gene3D" id="3.40.50.300">
    <property type="entry name" value="P-loop containing nucleotide triphosphate hydrolases"/>
    <property type="match status" value="2"/>
</dbReference>
<dbReference type="RefSeq" id="WP_079558638.1">
    <property type="nucleotide sequence ID" value="NZ_CP021904.1"/>
</dbReference>
<keyword evidence="1" id="KW-0175">Coiled coil</keyword>
<dbReference type="InterPro" id="IPR019734">
    <property type="entry name" value="TPR_rpt"/>
</dbReference>
<evidence type="ECO:0000259" key="2">
    <source>
        <dbReference type="Pfam" id="PF05970"/>
    </source>
</evidence>
<evidence type="ECO:0000313" key="3">
    <source>
        <dbReference type="EMBL" id="SKC23675.1"/>
    </source>
</evidence>
<dbReference type="CDD" id="cd18809">
    <property type="entry name" value="SF1_C_RecD"/>
    <property type="match status" value="1"/>
</dbReference>
<dbReference type="Gene3D" id="2.30.30.940">
    <property type="match status" value="1"/>
</dbReference>
<dbReference type="InterPro" id="IPR011990">
    <property type="entry name" value="TPR-like_helical_dom_sf"/>
</dbReference>
<feature type="coiled-coil region" evidence="1">
    <location>
        <begin position="506"/>
        <end position="533"/>
    </location>
</feature>
<dbReference type="Proteomes" id="UP000191055">
    <property type="component" value="Unassembled WGS sequence"/>
</dbReference>
<dbReference type="InterPro" id="IPR027417">
    <property type="entry name" value="P-loop_NTPase"/>
</dbReference>
<dbReference type="OrthoDB" id="9763659at2"/>
<sequence>MSELPQNIDTNNPEFQDALRLIQHTNSSVFLTGRAGTGKSTFLKYVCNNTHKKHIVLAPTGIAAINAGGVTIHSFFKVPFRPILPNDPDLSTKERRIYDFLKYNKAKMQLIREVELIIIDEISMVRCDILDFIDQVLRVYTGNKTAPFGGKQMLLVGDAFQLEPVVKRDEWQILNRFYRTPYFFSAQVFSRIPLVQIELQKVYRQNDPVFVNILDKIRIKNASDLELKTINSRLNPHFQTPTDELFITLATRRDTVDYINDQKLNELEGVEFSFEGTISGEFPESSLPTLKRLILKENAQVMFVKNDIERRWFNGSLGIVEDIDEDGIYVRLENDNIHLVTKEKWENLRYKYDEKNNRIIAEEIGSFNQFPLRLAWAVTVHKSQGLTFDKVVIDFSGGAFAGGQLYVALSRCRSLEGMVLKTPVVKSDIIVNNEVVQFAKAANNKQLIEEELRKAKADSAYLMALGAFRSQNWQDAVKHFSKAVSYRNDLDKAEMQRFIVRELQFINHYKHRISDLEAQLETNRNNVEEFAREYYLMANECEVKFNDTRSAIANLNKALKLNPHFIEALLRRALLLTKTGDYQSAETDCSSILKQKQRHFKALLLRGEIRLELNKLSGAHQDLLEAINLRNSNPKAYKALSKVCAKLGETKKAKEYKNIAKSLENEQFD</sequence>
<dbReference type="PANTHER" id="PTHR47642">
    <property type="entry name" value="ATP-DEPENDENT DNA HELICASE"/>
    <property type="match status" value="1"/>
</dbReference>
<dbReference type="GO" id="GO:0003678">
    <property type="term" value="F:DNA helicase activity"/>
    <property type="evidence" value="ECO:0007669"/>
    <property type="project" value="InterPro"/>
</dbReference>
<accession>A0A1T5HSK8</accession>
<evidence type="ECO:0000313" key="4">
    <source>
        <dbReference type="Proteomes" id="UP000191055"/>
    </source>
</evidence>
<dbReference type="SUPFAM" id="SSF52540">
    <property type="entry name" value="P-loop containing nucleoside triphosphate hydrolases"/>
    <property type="match status" value="2"/>
</dbReference>
<protein>
    <submittedName>
        <fullName evidence="3">Tetratricopeptide repeat-containing protein</fullName>
    </submittedName>
</protein>
<name>A0A1T5HSK8_9BACT</name>
<gene>
    <name evidence="3" type="ORF">SAMN03080601_02957</name>
</gene>
<dbReference type="PANTHER" id="PTHR47642:SF7">
    <property type="entry name" value="ATP-DEPENDENT DNA HELICASE PIF1"/>
    <property type="match status" value="1"/>
</dbReference>
<dbReference type="SMART" id="SM00028">
    <property type="entry name" value="TPR"/>
    <property type="match status" value="5"/>
</dbReference>
<feature type="domain" description="DNA helicase Pif1-like DEAD-box helicase" evidence="2">
    <location>
        <begin position="22"/>
        <end position="207"/>
    </location>
</feature>
<dbReference type="FunFam" id="3.40.50.300:FF:001498">
    <property type="entry name" value="ATP-dependent DNA helicase"/>
    <property type="match status" value="1"/>
</dbReference>
<dbReference type="EMBL" id="FUYV01000019">
    <property type="protein sequence ID" value="SKC23675.1"/>
    <property type="molecule type" value="Genomic_DNA"/>
</dbReference>